<dbReference type="PANTHER" id="PTHR42885">
    <property type="entry name" value="HISTIDINOL-PHOSPHATE AMINOTRANSFERASE-RELATED"/>
    <property type="match status" value="1"/>
</dbReference>
<comment type="similarity">
    <text evidence="3">Belongs to the class-I pyridoxal-phosphate-dependent aminotransferase family.</text>
</comment>
<dbReference type="CDD" id="cd00609">
    <property type="entry name" value="AAT_like"/>
    <property type="match status" value="1"/>
</dbReference>
<evidence type="ECO:0000313" key="6">
    <source>
        <dbReference type="Proteomes" id="UP000663923"/>
    </source>
</evidence>
<dbReference type="InterPro" id="IPR015424">
    <property type="entry name" value="PyrdxlP-dep_Trfase"/>
</dbReference>
<evidence type="ECO:0000256" key="1">
    <source>
        <dbReference type="ARBA" id="ARBA00001933"/>
    </source>
</evidence>
<dbReference type="Gene3D" id="3.40.640.10">
    <property type="entry name" value="Type I PLP-dependent aspartate aminotransferase-like (Major domain)"/>
    <property type="match status" value="1"/>
</dbReference>
<dbReference type="Gene3D" id="3.90.1150.10">
    <property type="entry name" value="Aspartate Aminotransferase, domain 1"/>
    <property type="match status" value="1"/>
</dbReference>
<dbReference type="PANTHER" id="PTHR42885:SF1">
    <property type="entry name" value="THREONINE-PHOSPHATE DECARBOXYLASE"/>
    <property type="match status" value="1"/>
</dbReference>
<proteinExistence type="inferred from homology"/>
<dbReference type="Proteomes" id="UP000663923">
    <property type="component" value="Chromosome"/>
</dbReference>
<keyword evidence="3 5" id="KW-0032">Aminotransferase</keyword>
<comment type="cofactor">
    <cofactor evidence="1 3">
        <name>pyridoxal 5'-phosphate</name>
        <dbReference type="ChEBI" id="CHEBI:597326"/>
    </cofactor>
</comment>
<dbReference type="InterPro" id="IPR015422">
    <property type="entry name" value="PyrdxlP-dep_Trfase_small"/>
</dbReference>
<gene>
    <name evidence="5" type="ORF">J4G78_04100</name>
</gene>
<organism evidence="5 6">
    <name type="scientific">Parasphingorhabdus cellanae</name>
    <dbReference type="NCBI Taxonomy" id="2806553"/>
    <lineage>
        <taxon>Bacteria</taxon>
        <taxon>Pseudomonadati</taxon>
        <taxon>Pseudomonadota</taxon>
        <taxon>Alphaproteobacteria</taxon>
        <taxon>Sphingomonadales</taxon>
        <taxon>Sphingomonadaceae</taxon>
        <taxon>Parasphingorhabdus</taxon>
    </lineage>
</organism>
<dbReference type="InterPro" id="IPR004838">
    <property type="entry name" value="NHTrfase_class1_PyrdxlP-BS"/>
</dbReference>
<dbReference type="EC" id="2.6.1.-" evidence="3"/>
<reference evidence="5 6" key="1">
    <citation type="submission" date="2021-03" db="EMBL/GenBank/DDBJ databases">
        <title>Complete genome of Parasphingorhabdus_sp.JHSY0214.</title>
        <authorList>
            <person name="Yoo J.H."/>
            <person name="Bae J.W."/>
        </authorList>
    </citation>
    <scope>NUCLEOTIDE SEQUENCE [LARGE SCALE GENOMIC DNA]</scope>
    <source>
        <strain evidence="5 6">JHSY0214</strain>
    </source>
</reference>
<accession>A0ABX7T5A5</accession>
<dbReference type="PROSITE" id="PS00105">
    <property type="entry name" value="AA_TRANSFER_CLASS_1"/>
    <property type="match status" value="1"/>
</dbReference>
<keyword evidence="6" id="KW-1185">Reference proteome</keyword>
<sequence length="350" mass="38253">MKRYSAMARRADLPLPASGYATNMSNSPATNPFRFHGGRLAAAAVQFADAPAPWVDLSTGISPWAYPLPELAPDIWSRLPEPELIADLELAAAKAFGVSNPAEIIAVPGSDMAIRMLGSLFADQRGAMLTPIYSGHKAAWPEVEEISIEEAADKELVILANPNNPDGRIVAPEKLRALHGQVIVDEAFADTAPSASILPERGNAIVLRSFGKFYGLAGIRLGFVIANIAIVEKLRRMLGDWPISGVAATVGLAAYADRDWQDQQRQRLQTAAARLDNLLKDSNLHIVGGTSLFRLVSHHKAQKLFHILGQAGLLVRPFYGDEEQLRFGLPASEEEWQRLENALKIWRDKQ</sequence>
<dbReference type="Pfam" id="PF00155">
    <property type="entry name" value="Aminotran_1_2"/>
    <property type="match status" value="1"/>
</dbReference>
<dbReference type="EMBL" id="CP071794">
    <property type="protein sequence ID" value="QTD56768.1"/>
    <property type="molecule type" value="Genomic_DNA"/>
</dbReference>
<evidence type="ECO:0000313" key="5">
    <source>
        <dbReference type="EMBL" id="QTD56768.1"/>
    </source>
</evidence>
<feature type="domain" description="Aminotransferase class I/classII large" evidence="4">
    <location>
        <begin position="148"/>
        <end position="335"/>
    </location>
</feature>
<dbReference type="RefSeq" id="WP_207988721.1">
    <property type="nucleotide sequence ID" value="NZ_CP071794.1"/>
</dbReference>
<protein>
    <recommendedName>
        <fullName evidence="3">Aminotransferase</fullName>
        <ecNumber evidence="3">2.6.1.-</ecNumber>
    </recommendedName>
</protein>
<dbReference type="InterPro" id="IPR004839">
    <property type="entry name" value="Aminotransferase_I/II_large"/>
</dbReference>
<keyword evidence="3" id="KW-0808">Transferase</keyword>
<dbReference type="GO" id="GO:0008483">
    <property type="term" value="F:transaminase activity"/>
    <property type="evidence" value="ECO:0007669"/>
    <property type="project" value="UniProtKB-KW"/>
</dbReference>
<dbReference type="SUPFAM" id="SSF53383">
    <property type="entry name" value="PLP-dependent transferases"/>
    <property type="match status" value="1"/>
</dbReference>
<evidence type="ECO:0000256" key="2">
    <source>
        <dbReference type="ARBA" id="ARBA00022898"/>
    </source>
</evidence>
<dbReference type="InterPro" id="IPR015421">
    <property type="entry name" value="PyrdxlP-dep_Trfase_major"/>
</dbReference>
<keyword evidence="2" id="KW-0663">Pyridoxal phosphate</keyword>
<evidence type="ECO:0000256" key="3">
    <source>
        <dbReference type="RuleBase" id="RU000481"/>
    </source>
</evidence>
<evidence type="ECO:0000259" key="4">
    <source>
        <dbReference type="Pfam" id="PF00155"/>
    </source>
</evidence>
<name>A0ABX7T5A5_9SPHN</name>